<evidence type="ECO:0000313" key="3">
    <source>
        <dbReference type="Proteomes" id="UP000886595"/>
    </source>
</evidence>
<keyword evidence="3" id="KW-1185">Reference proteome</keyword>
<feature type="compositionally biased region" description="Basic and acidic residues" evidence="1">
    <location>
        <begin position="17"/>
        <end position="51"/>
    </location>
</feature>
<dbReference type="OrthoDB" id="10425430at2759"/>
<feature type="region of interest" description="Disordered" evidence="1">
    <location>
        <begin position="17"/>
        <end position="54"/>
    </location>
</feature>
<gene>
    <name evidence="2" type="ORF">Bca52824_058352</name>
</gene>
<proteinExistence type="predicted"/>
<comment type="caution">
    <text evidence="2">The sequence shown here is derived from an EMBL/GenBank/DDBJ whole genome shotgun (WGS) entry which is preliminary data.</text>
</comment>
<name>A0A8X7QT37_BRACI</name>
<dbReference type="Proteomes" id="UP000886595">
    <property type="component" value="Unassembled WGS sequence"/>
</dbReference>
<accession>A0A8X7QT37</accession>
<dbReference type="AlphaFoldDB" id="A0A8X7QT37"/>
<dbReference type="EMBL" id="JAAMPC010000012">
    <property type="protein sequence ID" value="KAG2275797.1"/>
    <property type="molecule type" value="Genomic_DNA"/>
</dbReference>
<evidence type="ECO:0000313" key="2">
    <source>
        <dbReference type="EMBL" id="KAG2275797.1"/>
    </source>
</evidence>
<protein>
    <submittedName>
        <fullName evidence="2">Uncharacterized protein</fullName>
    </submittedName>
</protein>
<evidence type="ECO:0000256" key="1">
    <source>
        <dbReference type="SAM" id="MobiDB-lite"/>
    </source>
</evidence>
<organism evidence="2 3">
    <name type="scientific">Brassica carinata</name>
    <name type="common">Ethiopian mustard</name>
    <name type="synonym">Abyssinian cabbage</name>
    <dbReference type="NCBI Taxonomy" id="52824"/>
    <lineage>
        <taxon>Eukaryota</taxon>
        <taxon>Viridiplantae</taxon>
        <taxon>Streptophyta</taxon>
        <taxon>Embryophyta</taxon>
        <taxon>Tracheophyta</taxon>
        <taxon>Spermatophyta</taxon>
        <taxon>Magnoliopsida</taxon>
        <taxon>eudicotyledons</taxon>
        <taxon>Gunneridae</taxon>
        <taxon>Pentapetalae</taxon>
        <taxon>rosids</taxon>
        <taxon>malvids</taxon>
        <taxon>Brassicales</taxon>
        <taxon>Brassicaceae</taxon>
        <taxon>Brassiceae</taxon>
        <taxon>Brassica</taxon>
    </lineage>
</organism>
<sequence length="168" mass="19422">MEDFLELEKWLEDMDQNSKKKLDDDQHTSRGDLETSPKASIDRHQPDEIDRQPPYIIDQLPPYIIDRHPWLDELPGYIVELEQVEEMMSTFKASHPAVHGHQRPPICAKEGARFHKRVKKIHDPVKIVVPCVVFEVEFPISPDTGAHLSSYVEVLDDHQQVEASQRGL</sequence>
<reference evidence="2 3" key="1">
    <citation type="submission" date="2020-02" db="EMBL/GenBank/DDBJ databases">
        <authorList>
            <person name="Ma Q."/>
            <person name="Huang Y."/>
            <person name="Song X."/>
            <person name="Pei D."/>
        </authorList>
    </citation>
    <scope>NUCLEOTIDE SEQUENCE [LARGE SCALE GENOMIC DNA]</scope>
    <source>
        <strain evidence="2">Sxm20200214</strain>
        <tissue evidence="2">Leaf</tissue>
    </source>
</reference>